<dbReference type="EMBL" id="UYRU01080257">
    <property type="protein sequence ID" value="VDN30881.1"/>
    <property type="molecule type" value="Genomic_DNA"/>
</dbReference>
<organism evidence="1 2">
    <name type="scientific">Dibothriocephalus latus</name>
    <name type="common">Fish tapeworm</name>
    <name type="synonym">Diphyllobothrium latum</name>
    <dbReference type="NCBI Taxonomy" id="60516"/>
    <lineage>
        <taxon>Eukaryota</taxon>
        <taxon>Metazoa</taxon>
        <taxon>Spiralia</taxon>
        <taxon>Lophotrochozoa</taxon>
        <taxon>Platyhelminthes</taxon>
        <taxon>Cestoda</taxon>
        <taxon>Eucestoda</taxon>
        <taxon>Diphyllobothriidea</taxon>
        <taxon>Diphyllobothriidae</taxon>
        <taxon>Dibothriocephalus</taxon>
    </lineage>
</organism>
<dbReference type="OrthoDB" id="6253507at2759"/>
<keyword evidence="2" id="KW-1185">Reference proteome</keyword>
<dbReference type="Proteomes" id="UP000281553">
    <property type="component" value="Unassembled WGS sequence"/>
</dbReference>
<evidence type="ECO:0000313" key="2">
    <source>
        <dbReference type="Proteomes" id="UP000281553"/>
    </source>
</evidence>
<evidence type="ECO:0000313" key="1">
    <source>
        <dbReference type="EMBL" id="VDN30881.1"/>
    </source>
</evidence>
<protein>
    <recommendedName>
        <fullName evidence="3">GIY-YIG domain-containing protein</fullName>
    </recommendedName>
</protein>
<evidence type="ECO:0008006" key="3">
    <source>
        <dbReference type="Google" id="ProtNLM"/>
    </source>
</evidence>
<name>A0A3P7NIC5_DIBLA</name>
<accession>A0A3P7NIC5</accession>
<reference evidence="1 2" key="1">
    <citation type="submission" date="2018-11" db="EMBL/GenBank/DDBJ databases">
        <authorList>
            <consortium name="Pathogen Informatics"/>
        </authorList>
    </citation>
    <scope>NUCLEOTIDE SEQUENCE [LARGE SCALE GENOMIC DNA]</scope>
</reference>
<dbReference type="AlphaFoldDB" id="A0A3P7NIC5"/>
<proteinExistence type="predicted"/>
<sequence length="121" mass="13725">MRLKASLPRGEITNIFYGIKCNSSTADFLGETGKRLQTRVAEHMRAGRTMNQLSLVAEHCVDSEHAFAFQNAEILVRGNERIVRETMESWQMGITSINRCVALPTAYQALRAQLNERGRKR</sequence>
<gene>
    <name evidence="1" type="ORF">DILT_LOCUS15635</name>
</gene>